<dbReference type="AlphaFoldDB" id="A0A9P9EK96"/>
<evidence type="ECO:0000313" key="1">
    <source>
        <dbReference type="EMBL" id="KAH7139213.1"/>
    </source>
</evidence>
<evidence type="ECO:0000313" key="2">
    <source>
        <dbReference type="Proteomes" id="UP000700596"/>
    </source>
</evidence>
<comment type="caution">
    <text evidence="1">The sequence shown here is derived from an EMBL/GenBank/DDBJ whole genome shotgun (WGS) entry which is preliminary data.</text>
</comment>
<dbReference type="SUPFAM" id="SSF48695">
    <property type="entry name" value="Multiheme cytochromes"/>
    <property type="match status" value="1"/>
</dbReference>
<protein>
    <recommendedName>
        <fullName evidence="3">Ubiquitin fusion degradation protein</fullName>
    </recommendedName>
</protein>
<sequence>MGPFVYTDGHLPTTLPDLLSNTLVLRQAAPYLPVASIYALAATSKSLHFIVHHSPEAFRYLDLSTVKSAVVPYEPLDSGGISWRSERMDESLTEDEFYSGPIRGIFSKLERRMLLRCVHTLVLDGLSVPADLVREIIAGDKFNVRILSIREVKNLNERKLMQVLRYAVRPTRAAGTPKVKGIYFFGPRDPIPVADTPTKKKYSPIIPRGVLSSQGAQIGAEWNQKSSDALNAELAQTDDKWYQSSGRMIVKRPSSEWAETLQACEGVIAFDAVLCRGPRHDATRALADGGSPSSFLRPSVATVALGTAGCSTCHSSPEGPGVFGHSSVSELPLLSPLPRHSSSIRAAQMPLGFNGSRTPPLFVRCEDCLKGRWCERCHKWWDEDCYLGSAVAQRTELQQTEFSEAICDNGSSHLTTKQTIKVIGVRRDCFGCGHTCITCKELFIRQCKTCRNEYCIEDNDASSDTKCDWCNYTSRRTVEMY</sequence>
<organism evidence="1 2">
    <name type="scientific">Dendryphion nanum</name>
    <dbReference type="NCBI Taxonomy" id="256645"/>
    <lineage>
        <taxon>Eukaryota</taxon>
        <taxon>Fungi</taxon>
        <taxon>Dikarya</taxon>
        <taxon>Ascomycota</taxon>
        <taxon>Pezizomycotina</taxon>
        <taxon>Dothideomycetes</taxon>
        <taxon>Pleosporomycetidae</taxon>
        <taxon>Pleosporales</taxon>
        <taxon>Torulaceae</taxon>
        <taxon>Dendryphion</taxon>
    </lineage>
</organism>
<dbReference type="OrthoDB" id="5345494at2759"/>
<name>A0A9P9EK96_9PLEO</name>
<accession>A0A9P9EK96</accession>
<evidence type="ECO:0008006" key="3">
    <source>
        <dbReference type="Google" id="ProtNLM"/>
    </source>
</evidence>
<dbReference type="EMBL" id="JAGMWT010000001">
    <property type="protein sequence ID" value="KAH7139213.1"/>
    <property type="molecule type" value="Genomic_DNA"/>
</dbReference>
<reference evidence="1" key="1">
    <citation type="journal article" date="2021" name="Nat. Commun.">
        <title>Genetic determinants of endophytism in the Arabidopsis root mycobiome.</title>
        <authorList>
            <person name="Mesny F."/>
            <person name="Miyauchi S."/>
            <person name="Thiergart T."/>
            <person name="Pickel B."/>
            <person name="Atanasova L."/>
            <person name="Karlsson M."/>
            <person name="Huettel B."/>
            <person name="Barry K.W."/>
            <person name="Haridas S."/>
            <person name="Chen C."/>
            <person name="Bauer D."/>
            <person name="Andreopoulos W."/>
            <person name="Pangilinan J."/>
            <person name="LaButti K."/>
            <person name="Riley R."/>
            <person name="Lipzen A."/>
            <person name="Clum A."/>
            <person name="Drula E."/>
            <person name="Henrissat B."/>
            <person name="Kohler A."/>
            <person name="Grigoriev I.V."/>
            <person name="Martin F.M."/>
            <person name="Hacquard S."/>
        </authorList>
    </citation>
    <scope>NUCLEOTIDE SEQUENCE</scope>
    <source>
        <strain evidence="1">MPI-CAGE-CH-0243</strain>
    </source>
</reference>
<gene>
    <name evidence="1" type="ORF">B0J11DRAFT_423194</name>
</gene>
<keyword evidence="2" id="KW-1185">Reference proteome</keyword>
<proteinExistence type="predicted"/>
<dbReference type="Proteomes" id="UP000700596">
    <property type="component" value="Unassembled WGS sequence"/>
</dbReference>
<dbReference type="InterPro" id="IPR036280">
    <property type="entry name" value="Multihaem_cyt_sf"/>
</dbReference>